<evidence type="ECO:0000256" key="1">
    <source>
        <dbReference type="SAM" id="MobiDB-lite"/>
    </source>
</evidence>
<organism evidence="3 4">
    <name type="scientific">Thermomonas aquatica</name>
    <dbReference type="NCBI Taxonomy" id="2202149"/>
    <lineage>
        <taxon>Bacteria</taxon>
        <taxon>Pseudomonadati</taxon>
        <taxon>Pseudomonadota</taxon>
        <taxon>Gammaproteobacteria</taxon>
        <taxon>Lysobacterales</taxon>
        <taxon>Lysobacteraceae</taxon>
        <taxon>Thermomonas</taxon>
    </lineage>
</organism>
<dbReference type="RefSeq" id="WP_139717019.1">
    <property type="nucleotide sequence ID" value="NZ_CP040871.1"/>
</dbReference>
<dbReference type="InterPro" id="IPR005625">
    <property type="entry name" value="PepSY-ass_TM"/>
</dbReference>
<dbReference type="EMBL" id="CP040871">
    <property type="protein sequence ID" value="QDA57969.1"/>
    <property type="molecule type" value="Genomic_DNA"/>
</dbReference>
<dbReference type="InterPro" id="IPR032307">
    <property type="entry name" value="PepSY_TM-like_2"/>
</dbReference>
<dbReference type="PANTHER" id="PTHR40115">
    <property type="entry name" value="INNER MEMBRANE PROTEIN WITH PEPSY TM HELIX"/>
    <property type="match status" value="1"/>
</dbReference>
<accession>A0A5B7ZT13</accession>
<evidence type="ECO:0000313" key="4">
    <source>
        <dbReference type="Proteomes" id="UP000308149"/>
    </source>
</evidence>
<dbReference type="KEGG" id="thes:FHQ07_11940"/>
<dbReference type="Pfam" id="PF03929">
    <property type="entry name" value="PepSY_TM"/>
    <property type="match status" value="1"/>
</dbReference>
<sequence length="234" mass="25165">MSPSTHRPHRFRNVSYRWMRQIHLWIGAWGALATVVYGFTGLVLNHRFGDDAWPQGDSNEVARVELAVPATARTSAEALSLWLRDTQGLDAQTIRKGAPGGERGKSGQAGQRRGGDQGGNRAGSDKTGGPAPKWNLSGGTARSSWALEYVPGSDTAELKKNRQTPLAGLNRLHKGVGGGWAWILLADSFAIGMLLLGISGLWMWARGRGVKEVFVSVLAVGLVVWLAVFLPAMA</sequence>
<keyword evidence="2" id="KW-0812">Transmembrane</keyword>
<keyword evidence="2" id="KW-1133">Transmembrane helix</keyword>
<feature type="transmembrane region" description="Helical" evidence="2">
    <location>
        <begin position="179"/>
        <end position="201"/>
    </location>
</feature>
<dbReference type="PANTHER" id="PTHR40115:SF1">
    <property type="entry name" value="INNER MEMBRANE PROTEIN WITH PEPSY TM HELIX"/>
    <property type="match status" value="1"/>
</dbReference>
<evidence type="ECO:0008006" key="5">
    <source>
        <dbReference type="Google" id="ProtNLM"/>
    </source>
</evidence>
<evidence type="ECO:0000256" key="2">
    <source>
        <dbReference type="SAM" id="Phobius"/>
    </source>
</evidence>
<dbReference type="Proteomes" id="UP000308149">
    <property type="component" value="Chromosome"/>
</dbReference>
<feature type="transmembrane region" description="Helical" evidence="2">
    <location>
        <begin position="21"/>
        <end position="44"/>
    </location>
</feature>
<dbReference type="OrthoDB" id="5567618at2"/>
<reference evidence="3 4" key="1">
    <citation type="submission" date="2019-06" db="EMBL/GenBank/DDBJ databases">
        <title>Thermomonas aquatica sp. nov., isolated from an industrial wastewater treatment plant.</title>
        <authorList>
            <person name="Jeon J.H."/>
            <person name="Park D.-S."/>
        </authorList>
    </citation>
    <scope>NUCLEOTIDE SEQUENCE [LARGE SCALE GENOMIC DNA]</scope>
    <source>
        <strain evidence="3 4">SY21</strain>
    </source>
</reference>
<name>A0A5B7ZT13_9GAMM</name>
<proteinExistence type="predicted"/>
<gene>
    <name evidence="3" type="ORF">FHQ07_11940</name>
</gene>
<dbReference type="AlphaFoldDB" id="A0A5B7ZT13"/>
<keyword evidence="2" id="KW-0472">Membrane</keyword>
<keyword evidence="4" id="KW-1185">Reference proteome</keyword>
<evidence type="ECO:0000313" key="3">
    <source>
        <dbReference type="EMBL" id="QDA57969.1"/>
    </source>
</evidence>
<feature type="transmembrane region" description="Helical" evidence="2">
    <location>
        <begin position="213"/>
        <end position="233"/>
    </location>
</feature>
<protein>
    <recommendedName>
        <fullName evidence="5">Peptidase</fullName>
    </recommendedName>
</protein>
<feature type="region of interest" description="Disordered" evidence="1">
    <location>
        <begin position="92"/>
        <end position="139"/>
    </location>
</feature>